<evidence type="ECO:0008006" key="9">
    <source>
        <dbReference type="Google" id="ProtNLM"/>
    </source>
</evidence>
<dbReference type="AlphaFoldDB" id="A0A913X4E0"/>
<dbReference type="KEGG" id="epa:110237532"/>
<dbReference type="OMA" id="STHYTHF"/>
<keyword evidence="5 6" id="KW-0472">Membrane</keyword>
<dbReference type="OrthoDB" id="1932233at2759"/>
<feature type="transmembrane region" description="Helical" evidence="6">
    <location>
        <begin position="101"/>
        <end position="116"/>
    </location>
</feature>
<sequence>MQVGTAHSSQNPNESWLDSKGTWLTYVILIAIGHLVILSVPFLDTATAWTITNTMHNVSMFLLLHYLKGAPFETSDQGRSRRLTHWEQINQGTQFTQTRKFFTLVPILLFMITSFYTKYDGVHFTVNAISLIVLSLIPKFPQMYKVRLFGLNKY</sequence>
<evidence type="ECO:0000256" key="5">
    <source>
        <dbReference type="ARBA" id="ARBA00023136"/>
    </source>
</evidence>
<comment type="subcellular location">
    <subcellularLocation>
        <location evidence="1">Membrane</location>
        <topology evidence="1">Multi-pass membrane protein</topology>
    </subcellularLocation>
</comment>
<evidence type="ECO:0000256" key="1">
    <source>
        <dbReference type="ARBA" id="ARBA00004141"/>
    </source>
</evidence>
<evidence type="ECO:0000256" key="2">
    <source>
        <dbReference type="ARBA" id="ARBA00007649"/>
    </source>
</evidence>
<feature type="transmembrane region" description="Helical" evidence="6">
    <location>
        <begin position="23"/>
        <end position="43"/>
    </location>
</feature>
<dbReference type="PIRSF" id="PIRSF018147">
    <property type="entry name" value="ORMDL"/>
    <property type="match status" value="1"/>
</dbReference>
<keyword evidence="8" id="KW-1185">Reference proteome</keyword>
<evidence type="ECO:0000256" key="3">
    <source>
        <dbReference type="ARBA" id="ARBA00022692"/>
    </source>
</evidence>
<dbReference type="EnsemblMetazoa" id="XM_021043130.2">
    <property type="protein sequence ID" value="XP_020898789.1"/>
    <property type="gene ID" value="LOC110237532"/>
</dbReference>
<keyword evidence="3 6" id="KW-0812">Transmembrane</keyword>
<name>A0A913X4E0_EXADI</name>
<evidence type="ECO:0000313" key="7">
    <source>
        <dbReference type="EnsemblMetazoa" id="XP_020898789.1"/>
    </source>
</evidence>
<evidence type="ECO:0000313" key="8">
    <source>
        <dbReference type="Proteomes" id="UP000887567"/>
    </source>
</evidence>
<dbReference type="RefSeq" id="XP_020898789.1">
    <property type="nucleotide sequence ID" value="XM_021043130.2"/>
</dbReference>
<dbReference type="GO" id="GO:0005789">
    <property type="term" value="C:endoplasmic reticulum membrane"/>
    <property type="evidence" value="ECO:0007669"/>
    <property type="project" value="InterPro"/>
</dbReference>
<dbReference type="InterPro" id="IPR007203">
    <property type="entry name" value="ORMDL"/>
</dbReference>
<dbReference type="Proteomes" id="UP000887567">
    <property type="component" value="Unplaced"/>
</dbReference>
<feature type="transmembrane region" description="Helical" evidence="6">
    <location>
        <begin position="122"/>
        <end position="140"/>
    </location>
</feature>
<evidence type="ECO:0000256" key="4">
    <source>
        <dbReference type="ARBA" id="ARBA00022989"/>
    </source>
</evidence>
<accession>A0A913X4E0</accession>
<organism evidence="7 8">
    <name type="scientific">Exaiptasia diaphana</name>
    <name type="common">Tropical sea anemone</name>
    <name type="synonym">Aiptasia pulchella</name>
    <dbReference type="NCBI Taxonomy" id="2652724"/>
    <lineage>
        <taxon>Eukaryota</taxon>
        <taxon>Metazoa</taxon>
        <taxon>Cnidaria</taxon>
        <taxon>Anthozoa</taxon>
        <taxon>Hexacorallia</taxon>
        <taxon>Actiniaria</taxon>
        <taxon>Aiptasiidae</taxon>
        <taxon>Exaiptasia</taxon>
    </lineage>
</organism>
<proteinExistence type="inferred from homology"/>
<dbReference type="GO" id="GO:2000303">
    <property type="term" value="P:regulation of ceramide biosynthetic process"/>
    <property type="evidence" value="ECO:0007669"/>
    <property type="project" value="UniProtKB-ARBA"/>
</dbReference>
<evidence type="ECO:0000256" key="6">
    <source>
        <dbReference type="SAM" id="Phobius"/>
    </source>
</evidence>
<dbReference type="PANTHER" id="PTHR12665">
    <property type="entry name" value="ORMDL PROTEINS"/>
    <property type="match status" value="1"/>
</dbReference>
<keyword evidence="4 6" id="KW-1133">Transmembrane helix</keyword>
<comment type="similarity">
    <text evidence="2">Belongs to the ORM family.</text>
</comment>
<reference evidence="7" key="1">
    <citation type="submission" date="2022-11" db="UniProtKB">
        <authorList>
            <consortium name="EnsemblMetazoa"/>
        </authorList>
    </citation>
    <scope>IDENTIFICATION</scope>
</reference>
<dbReference type="GeneID" id="110237532"/>
<protein>
    <recommendedName>
        <fullName evidence="9">ORM1-like protein</fullName>
    </recommendedName>
</protein>
<dbReference type="Pfam" id="PF04061">
    <property type="entry name" value="ORMDL"/>
    <property type="match status" value="1"/>
</dbReference>